<keyword evidence="9" id="KW-0862">Zinc</keyword>
<dbReference type="Pfam" id="PF00271">
    <property type="entry name" value="Helicase_C"/>
    <property type="match status" value="1"/>
</dbReference>
<comment type="similarity">
    <text evidence="3">Belongs to the helicase family. RecQ subfamily.</text>
</comment>
<dbReference type="EMBL" id="JACHHI010000002">
    <property type="protein sequence ID" value="MBB6477367.1"/>
    <property type="molecule type" value="Genomic_DNA"/>
</dbReference>
<organism evidence="21 22">
    <name type="scientific">Negativicoccus succinicivorans</name>
    <dbReference type="NCBI Taxonomy" id="620903"/>
    <lineage>
        <taxon>Bacteria</taxon>
        <taxon>Bacillati</taxon>
        <taxon>Bacillota</taxon>
        <taxon>Negativicutes</taxon>
        <taxon>Veillonellales</taxon>
        <taxon>Veillonellaceae</taxon>
        <taxon>Negativicoccus</taxon>
    </lineage>
</organism>
<dbReference type="Gene3D" id="1.10.150.80">
    <property type="entry name" value="HRDC domain"/>
    <property type="match status" value="1"/>
</dbReference>
<comment type="cofactor">
    <cofactor evidence="1">
        <name>Mg(2+)</name>
        <dbReference type="ChEBI" id="CHEBI:18420"/>
    </cofactor>
</comment>
<dbReference type="PROSITE" id="PS51192">
    <property type="entry name" value="HELICASE_ATP_BIND_1"/>
    <property type="match status" value="1"/>
</dbReference>
<dbReference type="GO" id="GO:0006260">
    <property type="term" value="P:DNA replication"/>
    <property type="evidence" value="ECO:0007669"/>
    <property type="project" value="InterPro"/>
</dbReference>
<dbReference type="NCBIfam" id="TIGR00614">
    <property type="entry name" value="recQ_fam"/>
    <property type="match status" value="1"/>
</dbReference>
<dbReference type="InterPro" id="IPR014001">
    <property type="entry name" value="Helicase_ATP-bd"/>
</dbReference>
<keyword evidence="11" id="KW-0238">DNA-binding</keyword>
<dbReference type="OrthoDB" id="9763310at2"/>
<dbReference type="GO" id="GO:0043138">
    <property type="term" value="F:3'-5' DNA helicase activity"/>
    <property type="evidence" value="ECO:0007669"/>
    <property type="project" value="UniProtKB-EC"/>
</dbReference>
<reference evidence="21 22" key="1">
    <citation type="submission" date="2020-08" db="EMBL/GenBank/DDBJ databases">
        <title>Genomic Encyclopedia of Type Strains, Phase IV (KMG-IV): sequencing the most valuable type-strain genomes for metagenomic binning, comparative biology and taxonomic classification.</title>
        <authorList>
            <person name="Goeker M."/>
        </authorList>
    </citation>
    <scope>NUCLEOTIDE SEQUENCE [LARGE SCALE GENOMIC DNA]</scope>
    <source>
        <strain evidence="21 22">DSM 21255</strain>
    </source>
</reference>
<dbReference type="SUPFAM" id="SSF47819">
    <property type="entry name" value="HRDC-like"/>
    <property type="match status" value="1"/>
</dbReference>
<proteinExistence type="inferred from homology"/>
<dbReference type="InterPro" id="IPR001650">
    <property type="entry name" value="Helicase_C-like"/>
</dbReference>
<name>A0A841R2L7_9FIRM</name>
<dbReference type="GO" id="GO:0030894">
    <property type="term" value="C:replisome"/>
    <property type="evidence" value="ECO:0007669"/>
    <property type="project" value="TreeGrafter"/>
</dbReference>
<dbReference type="PROSITE" id="PS50967">
    <property type="entry name" value="HRDC"/>
    <property type="match status" value="1"/>
</dbReference>
<dbReference type="SMART" id="SM00341">
    <property type="entry name" value="HRDC"/>
    <property type="match status" value="1"/>
</dbReference>
<dbReference type="GO" id="GO:0003677">
    <property type="term" value="F:DNA binding"/>
    <property type="evidence" value="ECO:0007669"/>
    <property type="project" value="UniProtKB-KW"/>
</dbReference>
<evidence type="ECO:0000256" key="4">
    <source>
        <dbReference type="ARBA" id="ARBA00022723"/>
    </source>
</evidence>
<dbReference type="InterPro" id="IPR010997">
    <property type="entry name" value="HRDC-like_sf"/>
</dbReference>
<keyword evidence="6" id="KW-0227">DNA damage</keyword>
<dbReference type="CDD" id="cd18794">
    <property type="entry name" value="SF2_C_RecQ"/>
    <property type="match status" value="1"/>
</dbReference>
<dbReference type="InterPro" id="IPR027417">
    <property type="entry name" value="P-loop_NTPase"/>
</dbReference>
<feature type="region of interest" description="Disordered" evidence="17">
    <location>
        <begin position="506"/>
        <end position="526"/>
    </location>
</feature>
<dbReference type="GO" id="GO:0043590">
    <property type="term" value="C:bacterial nucleoid"/>
    <property type="evidence" value="ECO:0007669"/>
    <property type="project" value="TreeGrafter"/>
</dbReference>
<dbReference type="Gene3D" id="3.40.50.300">
    <property type="entry name" value="P-loop containing nucleotide triphosphate hydrolases"/>
    <property type="match status" value="2"/>
</dbReference>
<dbReference type="GO" id="GO:0009432">
    <property type="term" value="P:SOS response"/>
    <property type="evidence" value="ECO:0007669"/>
    <property type="project" value="UniProtKB-UniRule"/>
</dbReference>
<dbReference type="GeneID" id="93485678"/>
<feature type="domain" description="Helicase C-terminal" evidence="20">
    <location>
        <begin position="219"/>
        <end position="364"/>
    </location>
</feature>
<dbReference type="SMART" id="SM00490">
    <property type="entry name" value="HELICc"/>
    <property type="match status" value="1"/>
</dbReference>
<dbReference type="InterPro" id="IPR032284">
    <property type="entry name" value="RecQ_Zn-bd"/>
</dbReference>
<evidence type="ECO:0000256" key="11">
    <source>
        <dbReference type="ARBA" id="ARBA00023125"/>
    </source>
</evidence>
<feature type="domain" description="HRDC" evidence="18">
    <location>
        <begin position="526"/>
        <end position="604"/>
    </location>
</feature>
<evidence type="ECO:0000259" key="18">
    <source>
        <dbReference type="PROSITE" id="PS50967"/>
    </source>
</evidence>
<dbReference type="SMART" id="SM00487">
    <property type="entry name" value="DEXDc"/>
    <property type="match status" value="1"/>
</dbReference>
<comment type="caution">
    <text evidence="21">The sequence shown here is derived from an EMBL/GenBank/DDBJ whole genome shotgun (WGS) entry which is preliminary data.</text>
</comment>
<dbReference type="PROSITE" id="PS51194">
    <property type="entry name" value="HELICASE_CTER"/>
    <property type="match status" value="1"/>
</dbReference>
<evidence type="ECO:0000256" key="1">
    <source>
        <dbReference type="ARBA" id="ARBA00001946"/>
    </source>
</evidence>
<dbReference type="InterPro" id="IPR011545">
    <property type="entry name" value="DEAD/DEAH_box_helicase_dom"/>
</dbReference>
<dbReference type="PANTHER" id="PTHR13710">
    <property type="entry name" value="DNA HELICASE RECQ FAMILY MEMBER"/>
    <property type="match status" value="1"/>
</dbReference>
<dbReference type="EC" id="5.6.2.4" evidence="16"/>
<keyword evidence="7 21" id="KW-0378">Hydrolase</keyword>
<dbReference type="GO" id="GO:0005524">
    <property type="term" value="F:ATP binding"/>
    <property type="evidence" value="ECO:0007669"/>
    <property type="project" value="UniProtKB-KW"/>
</dbReference>
<dbReference type="NCBIfam" id="TIGR01389">
    <property type="entry name" value="recQ"/>
    <property type="match status" value="1"/>
</dbReference>
<evidence type="ECO:0000256" key="10">
    <source>
        <dbReference type="ARBA" id="ARBA00022840"/>
    </source>
</evidence>
<evidence type="ECO:0000256" key="7">
    <source>
        <dbReference type="ARBA" id="ARBA00022801"/>
    </source>
</evidence>
<gene>
    <name evidence="21" type="ORF">HNR45_000397</name>
</gene>
<dbReference type="Gene3D" id="1.10.10.10">
    <property type="entry name" value="Winged helix-like DNA-binding domain superfamily/Winged helix DNA-binding domain"/>
    <property type="match status" value="1"/>
</dbReference>
<evidence type="ECO:0000256" key="12">
    <source>
        <dbReference type="ARBA" id="ARBA00023172"/>
    </source>
</evidence>
<evidence type="ECO:0000313" key="21">
    <source>
        <dbReference type="EMBL" id="MBB6477367.1"/>
    </source>
</evidence>
<dbReference type="Pfam" id="PF09382">
    <property type="entry name" value="RQC"/>
    <property type="match status" value="1"/>
</dbReference>
<keyword evidence="10" id="KW-0067">ATP-binding</keyword>
<dbReference type="InterPro" id="IPR004589">
    <property type="entry name" value="DNA_helicase_ATP-dep_RecQ"/>
</dbReference>
<evidence type="ECO:0000256" key="2">
    <source>
        <dbReference type="ARBA" id="ARBA00001947"/>
    </source>
</evidence>
<dbReference type="GO" id="GO:0006281">
    <property type="term" value="P:DNA repair"/>
    <property type="evidence" value="ECO:0007669"/>
    <property type="project" value="UniProtKB-KW"/>
</dbReference>
<feature type="domain" description="Helicase ATP-binding" evidence="19">
    <location>
        <begin position="27"/>
        <end position="196"/>
    </location>
</feature>
<evidence type="ECO:0000256" key="16">
    <source>
        <dbReference type="NCBIfam" id="TIGR01389"/>
    </source>
</evidence>
<evidence type="ECO:0000256" key="17">
    <source>
        <dbReference type="SAM" id="MobiDB-lite"/>
    </source>
</evidence>
<dbReference type="InterPro" id="IPR006293">
    <property type="entry name" value="DNA_helicase_ATP-dep_RecQ_bac"/>
</dbReference>
<dbReference type="CDD" id="cd17920">
    <property type="entry name" value="DEXHc_RecQ"/>
    <property type="match status" value="1"/>
</dbReference>
<keyword evidence="5" id="KW-0547">Nucleotide-binding</keyword>
<dbReference type="InterPro" id="IPR018982">
    <property type="entry name" value="RQC_domain"/>
</dbReference>
<comment type="catalytic activity">
    <reaction evidence="15">
        <text>Couples ATP hydrolysis with the unwinding of duplex DNA by translocating in the 3'-5' direction.</text>
        <dbReference type="EC" id="5.6.2.4"/>
    </reaction>
</comment>
<evidence type="ECO:0000256" key="3">
    <source>
        <dbReference type="ARBA" id="ARBA00005446"/>
    </source>
</evidence>
<keyword evidence="12" id="KW-0233">DNA recombination</keyword>
<comment type="cofactor">
    <cofactor evidence="2">
        <name>Zn(2+)</name>
        <dbReference type="ChEBI" id="CHEBI:29105"/>
    </cofactor>
</comment>
<dbReference type="GO" id="GO:0016787">
    <property type="term" value="F:hydrolase activity"/>
    <property type="evidence" value="ECO:0007669"/>
    <property type="project" value="UniProtKB-KW"/>
</dbReference>
<dbReference type="InterPro" id="IPR036388">
    <property type="entry name" value="WH-like_DNA-bd_sf"/>
</dbReference>
<dbReference type="InterPro" id="IPR044876">
    <property type="entry name" value="HRDC_dom_sf"/>
</dbReference>
<evidence type="ECO:0000256" key="6">
    <source>
        <dbReference type="ARBA" id="ARBA00022763"/>
    </source>
</evidence>
<evidence type="ECO:0000259" key="20">
    <source>
        <dbReference type="PROSITE" id="PS51194"/>
    </source>
</evidence>
<keyword evidence="4" id="KW-0479">Metal-binding</keyword>
<sequence>MSTTTLHQYLQHYFGFTSFRPAQADIVQSLLARRDTLAILPTGGGKSLCYQLPALVQSGLTLVISPLIALMKDQVDALVANEIPATYLNSSLDDETYRERMRALLRGAYRLLYIAPERLTSSSFLNFLSKLNVTMCVVDEAHCISEWGHDFRPSYRTIAAALQTLPERPVIGAFTATATPQVQQDIMTFLQLEKPAIFVTGFDRPNLYFGVVRGAKKKDYVRMYVAAHRGEAGIIYCATRKAVDEVYHDLTRANVPCVRYHAGLSETVRTRAQNAFVRDKASVIVATNAFGMGIDKPDVRYVLHYQLPKSIEAYYQEAGRAGRDGAPAECILLYSGQDVRTQRFLIEQTEQETGVIDTAARDRLEEMEAYCQTNRCLRAQILQHFGATDTAPCGHCSQCETPTATCDVTGDARTVFKTVEEIKERYGIATVVRILRGALQAKDRAREFEYCRYYGARSGESERDLRREIEQYIADGYLYKRGAKYPLLALTVSGEEVLRGTQTVTMPIPQSPRRRGATALPKTHAAPRKDPLFTRLAAARKTLAEKRNVPPYVIFSDATLLEMCEKRPQTLNDMAQVSGVGPFKLINYAPVFLDLIQNHPEESL</sequence>
<dbReference type="GO" id="GO:0046872">
    <property type="term" value="F:metal ion binding"/>
    <property type="evidence" value="ECO:0007669"/>
    <property type="project" value="UniProtKB-KW"/>
</dbReference>
<dbReference type="SUPFAM" id="SSF52540">
    <property type="entry name" value="P-loop containing nucleoside triphosphate hydrolases"/>
    <property type="match status" value="1"/>
</dbReference>
<dbReference type="GO" id="GO:0005737">
    <property type="term" value="C:cytoplasm"/>
    <property type="evidence" value="ECO:0007669"/>
    <property type="project" value="TreeGrafter"/>
</dbReference>
<dbReference type="Pfam" id="PF00570">
    <property type="entry name" value="HRDC"/>
    <property type="match status" value="1"/>
</dbReference>
<dbReference type="PANTHER" id="PTHR13710:SF105">
    <property type="entry name" value="ATP-DEPENDENT DNA HELICASE Q1"/>
    <property type="match status" value="1"/>
</dbReference>
<evidence type="ECO:0000313" key="22">
    <source>
        <dbReference type="Proteomes" id="UP000591941"/>
    </source>
</evidence>
<evidence type="ECO:0000256" key="8">
    <source>
        <dbReference type="ARBA" id="ARBA00022806"/>
    </source>
</evidence>
<dbReference type="InterPro" id="IPR002121">
    <property type="entry name" value="HRDC_dom"/>
</dbReference>
<protein>
    <recommendedName>
        <fullName evidence="16">DNA helicase RecQ</fullName>
        <ecNumber evidence="16">5.6.2.4</ecNumber>
    </recommendedName>
</protein>
<dbReference type="RefSeq" id="WP_159823166.1">
    <property type="nucleotide sequence ID" value="NZ_CABWNB010000003.1"/>
</dbReference>
<keyword evidence="14" id="KW-0413">Isomerase</keyword>
<dbReference type="GO" id="GO:0006310">
    <property type="term" value="P:DNA recombination"/>
    <property type="evidence" value="ECO:0007669"/>
    <property type="project" value="UniProtKB-UniRule"/>
</dbReference>
<dbReference type="Pfam" id="PF16124">
    <property type="entry name" value="RecQ_Zn_bind"/>
    <property type="match status" value="1"/>
</dbReference>
<dbReference type="GO" id="GO:0009378">
    <property type="term" value="F:four-way junction helicase activity"/>
    <property type="evidence" value="ECO:0007669"/>
    <property type="project" value="TreeGrafter"/>
</dbReference>
<dbReference type="InterPro" id="IPR036390">
    <property type="entry name" value="WH_DNA-bd_sf"/>
</dbReference>
<evidence type="ECO:0000256" key="15">
    <source>
        <dbReference type="ARBA" id="ARBA00034617"/>
    </source>
</evidence>
<keyword evidence="22" id="KW-1185">Reference proteome</keyword>
<dbReference type="SMART" id="SM00956">
    <property type="entry name" value="RQC"/>
    <property type="match status" value="1"/>
</dbReference>
<keyword evidence="8 21" id="KW-0347">Helicase</keyword>
<dbReference type="Proteomes" id="UP000591941">
    <property type="component" value="Unassembled WGS sequence"/>
</dbReference>
<dbReference type="SUPFAM" id="SSF46785">
    <property type="entry name" value="Winged helix' DNA-binding domain"/>
    <property type="match status" value="1"/>
</dbReference>
<evidence type="ECO:0000256" key="9">
    <source>
        <dbReference type="ARBA" id="ARBA00022833"/>
    </source>
</evidence>
<accession>A0A841R2L7</accession>
<evidence type="ECO:0000259" key="19">
    <source>
        <dbReference type="PROSITE" id="PS51192"/>
    </source>
</evidence>
<evidence type="ECO:0000256" key="14">
    <source>
        <dbReference type="ARBA" id="ARBA00023235"/>
    </source>
</evidence>
<dbReference type="AlphaFoldDB" id="A0A841R2L7"/>
<dbReference type="Pfam" id="PF00270">
    <property type="entry name" value="DEAD"/>
    <property type="match status" value="1"/>
</dbReference>
<keyword evidence="13" id="KW-0234">DNA repair</keyword>
<dbReference type="FunFam" id="3.40.50.300:FF:000296">
    <property type="entry name" value="ATP-dependent DNA helicase RecQ"/>
    <property type="match status" value="1"/>
</dbReference>
<evidence type="ECO:0000256" key="5">
    <source>
        <dbReference type="ARBA" id="ARBA00022741"/>
    </source>
</evidence>
<evidence type="ECO:0000256" key="13">
    <source>
        <dbReference type="ARBA" id="ARBA00023204"/>
    </source>
</evidence>